<sequence>MVEVEKAVQITTAETKRKWLWRGIAFAITAIIIAVIVAVVVVVVQRNQREAFENDTDASINTTAKGQSTEDQSIISKVGDLHALSRYSNLTLMETMQNDDLYTNLDHKLYVIGDVHGSLDELNTLVTKLHYNHDAGDRIILAGDLVTRGPDSIGVIRRAKELKALCVRGNHDDKVVRIKTFIRSGHSIFKQGIIPEGPVLDPLEFDNHHMGIAQNMTDEDYEYLSGCPMILAIPALQALFVHAGFNPHRTLEDQQPFSVMNIRTIEQDGIGTKEKTGEEWSDIWNSSQENNNSTFPSEYRKVYYGHAAGNGVQLKNYTFGVDSGCVYGRKLTALEIKTGQLTQVQCKEYYKN</sequence>
<dbReference type="Pfam" id="PF00149">
    <property type="entry name" value="Metallophos"/>
    <property type="match status" value="1"/>
</dbReference>
<feature type="transmembrane region" description="Helical" evidence="1">
    <location>
        <begin position="20"/>
        <end position="44"/>
    </location>
</feature>
<dbReference type="GO" id="GO:0005737">
    <property type="term" value="C:cytoplasm"/>
    <property type="evidence" value="ECO:0007669"/>
    <property type="project" value="TreeGrafter"/>
</dbReference>
<organism evidence="3 4">
    <name type="scientific">Circinella minor</name>
    <dbReference type="NCBI Taxonomy" id="1195481"/>
    <lineage>
        <taxon>Eukaryota</taxon>
        <taxon>Fungi</taxon>
        <taxon>Fungi incertae sedis</taxon>
        <taxon>Mucoromycota</taxon>
        <taxon>Mucoromycotina</taxon>
        <taxon>Mucoromycetes</taxon>
        <taxon>Mucorales</taxon>
        <taxon>Lichtheimiaceae</taxon>
        <taxon>Circinella</taxon>
    </lineage>
</organism>
<evidence type="ECO:0000259" key="2">
    <source>
        <dbReference type="Pfam" id="PF00149"/>
    </source>
</evidence>
<dbReference type="PANTHER" id="PTHR42850:SF4">
    <property type="entry name" value="ZINC-DEPENDENT ENDOPOLYPHOSPHATASE"/>
    <property type="match status" value="1"/>
</dbReference>
<keyword evidence="4" id="KW-1185">Reference proteome</keyword>
<dbReference type="Proteomes" id="UP000646827">
    <property type="component" value="Unassembled WGS sequence"/>
</dbReference>
<keyword evidence="1" id="KW-0812">Transmembrane</keyword>
<comment type="caution">
    <text evidence="3">The sequence shown here is derived from an EMBL/GenBank/DDBJ whole genome shotgun (WGS) entry which is preliminary data.</text>
</comment>
<dbReference type="GO" id="GO:0006798">
    <property type="term" value="P:polyphosphate catabolic process"/>
    <property type="evidence" value="ECO:0007669"/>
    <property type="project" value="TreeGrafter"/>
</dbReference>
<name>A0A8H7RXD0_9FUNG</name>
<dbReference type="InterPro" id="IPR050126">
    <property type="entry name" value="Ap4A_hydrolase"/>
</dbReference>
<dbReference type="CDD" id="cd00144">
    <property type="entry name" value="MPP_PPP_family"/>
    <property type="match status" value="1"/>
</dbReference>
<protein>
    <recommendedName>
        <fullName evidence="2">Calcineurin-like phosphoesterase domain-containing protein</fullName>
    </recommendedName>
</protein>
<dbReference type="InterPro" id="IPR004843">
    <property type="entry name" value="Calcineurin-like_PHP"/>
</dbReference>
<keyword evidence="1" id="KW-1133">Transmembrane helix</keyword>
<gene>
    <name evidence="3" type="ORF">INT45_013213</name>
</gene>
<dbReference type="AlphaFoldDB" id="A0A8H7RXD0"/>
<dbReference type="Gene3D" id="3.60.21.10">
    <property type="match status" value="1"/>
</dbReference>
<proteinExistence type="predicted"/>
<keyword evidence="1" id="KW-0472">Membrane</keyword>
<accession>A0A8H7RXD0</accession>
<feature type="domain" description="Calcineurin-like phosphoesterase" evidence="2">
    <location>
        <begin position="108"/>
        <end position="261"/>
    </location>
</feature>
<dbReference type="OrthoDB" id="10267127at2759"/>
<evidence type="ECO:0000256" key="1">
    <source>
        <dbReference type="SAM" id="Phobius"/>
    </source>
</evidence>
<reference evidence="3 4" key="1">
    <citation type="submission" date="2020-12" db="EMBL/GenBank/DDBJ databases">
        <title>Metabolic potential, ecology and presence of endohyphal bacteria is reflected in genomic diversity of Mucoromycotina.</title>
        <authorList>
            <person name="Muszewska A."/>
            <person name="Okrasinska A."/>
            <person name="Steczkiewicz K."/>
            <person name="Drgas O."/>
            <person name="Orlowska M."/>
            <person name="Perlinska-Lenart U."/>
            <person name="Aleksandrzak-Piekarczyk T."/>
            <person name="Szatraj K."/>
            <person name="Zielenkiewicz U."/>
            <person name="Pilsyk S."/>
            <person name="Malc E."/>
            <person name="Mieczkowski P."/>
            <person name="Kruszewska J.S."/>
            <person name="Biernat P."/>
            <person name="Pawlowska J."/>
        </authorList>
    </citation>
    <scope>NUCLEOTIDE SEQUENCE [LARGE SCALE GENOMIC DNA]</scope>
    <source>
        <strain evidence="3 4">CBS 142.35</strain>
    </source>
</reference>
<dbReference type="EMBL" id="JAEPRB010000174">
    <property type="protein sequence ID" value="KAG2219554.1"/>
    <property type="molecule type" value="Genomic_DNA"/>
</dbReference>
<dbReference type="InterPro" id="IPR029052">
    <property type="entry name" value="Metallo-depent_PP-like"/>
</dbReference>
<dbReference type="PANTHER" id="PTHR42850">
    <property type="entry name" value="METALLOPHOSPHOESTERASE"/>
    <property type="match status" value="1"/>
</dbReference>
<dbReference type="GO" id="GO:0016791">
    <property type="term" value="F:phosphatase activity"/>
    <property type="evidence" value="ECO:0007669"/>
    <property type="project" value="TreeGrafter"/>
</dbReference>
<dbReference type="GO" id="GO:0000298">
    <property type="term" value="F:endopolyphosphatase activity"/>
    <property type="evidence" value="ECO:0007669"/>
    <property type="project" value="TreeGrafter"/>
</dbReference>
<dbReference type="SUPFAM" id="SSF56300">
    <property type="entry name" value="Metallo-dependent phosphatases"/>
    <property type="match status" value="1"/>
</dbReference>
<evidence type="ECO:0000313" key="4">
    <source>
        <dbReference type="Proteomes" id="UP000646827"/>
    </source>
</evidence>
<evidence type="ECO:0000313" key="3">
    <source>
        <dbReference type="EMBL" id="KAG2219554.1"/>
    </source>
</evidence>